<dbReference type="AlphaFoldDB" id="H6SS94"/>
<dbReference type="SUPFAM" id="SSF55729">
    <property type="entry name" value="Acyl-CoA N-acyltransferases (Nat)"/>
    <property type="match status" value="1"/>
</dbReference>
<keyword evidence="1 4" id="KW-0808">Transferase</keyword>
<sequence length="158" mass="16943">MSPPEILAVGGEAALVLAVLHEAAFAPRRERPWSAGEIRDLLLLPGVSALLAGQDPPLGMVMVQVTAGEAEILTLAVDPEARRCGVGGLMLDHALRLARHQGALTMLLEVAEDNPPALALYNSRDFTPRGRRPRYYSRDDGSTADALILGRCLRDLKG</sequence>
<evidence type="ECO:0000256" key="2">
    <source>
        <dbReference type="ARBA" id="ARBA00023315"/>
    </source>
</evidence>
<dbReference type="Proteomes" id="UP000033220">
    <property type="component" value="Chromosome DSM 122"/>
</dbReference>
<dbReference type="PROSITE" id="PS51186">
    <property type="entry name" value="GNAT"/>
    <property type="match status" value="1"/>
</dbReference>
<protein>
    <submittedName>
        <fullName evidence="4">GCN5-related N-acetyltransferase</fullName>
        <ecNumber evidence="4">2.3.1.128</ecNumber>
    </submittedName>
</protein>
<dbReference type="eggNOG" id="COG0456">
    <property type="taxonomic scope" value="Bacteria"/>
</dbReference>
<dbReference type="STRING" id="1150469.RSPPHO_01147"/>
<dbReference type="InterPro" id="IPR050832">
    <property type="entry name" value="Bact_Acetyltransf"/>
</dbReference>
<name>H6SS94_PARPM</name>
<dbReference type="HOGENOM" id="CLU_013985_23_2_5"/>
<keyword evidence="5" id="KW-1185">Reference proteome</keyword>
<proteinExistence type="predicted"/>
<dbReference type="RefSeq" id="WP_014414413.1">
    <property type="nucleotide sequence ID" value="NC_017059.1"/>
</dbReference>
<dbReference type="OrthoDB" id="9804026at2"/>
<dbReference type="PANTHER" id="PTHR43877:SF2">
    <property type="entry name" value="AMINOALKYLPHOSPHONATE N-ACETYLTRANSFERASE-RELATED"/>
    <property type="match status" value="1"/>
</dbReference>
<keyword evidence="2 4" id="KW-0012">Acyltransferase</keyword>
<dbReference type="CDD" id="cd04301">
    <property type="entry name" value="NAT_SF"/>
    <property type="match status" value="1"/>
</dbReference>
<evidence type="ECO:0000259" key="3">
    <source>
        <dbReference type="PROSITE" id="PS51186"/>
    </source>
</evidence>
<dbReference type="PANTHER" id="PTHR43877">
    <property type="entry name" value="AMINOALKYLPHOSPHONATE N-ACETYLTRANSFERASE-RELATED-RELATED"/>
    <property type="match status" value="1"/>
</dbReference>
<evidence type="ECO:0000313" key="5">
    <source>
        <dbReference type="Proteomes" id="UP000033220"/>
    </source>
</evidence>
<dbReference type="Pfam" id="PF00583">
    <property type="entry name" value="Acetyltransf_1"/>
    <property type="match status" value="1"/>
</dbReference>
<dbReference type="EC" id="2.3.1.128" evidence="4"/>
<dbReference type="EMBL" id="HE663493">
    <property type="protein sequence ID" value="CCG07773.1"/>
    <property type="molecule type" value="Genomic_DNA"/>
</dbReference>
<feature type="domain" description="N-acetyltransferase" evidence="3">
    <location>
        <begin position="4"/>
        <end position="154"/>
    </location>
</feature>
<accession>H6SS94</accession>
<organism evidence="4 5">
    <name type="scientific">Pararhodospirillum photometricum DSM 122</name>
    <dbReference type="NCBI Taxonomy" id="1150469"/>
    <lineage>
        <taxon>Bacteria</taxon>
        <taxon>Pseudomonadati</taxon>
        <taxon>Pseudomonadota</taxon>
        <taxon>Alphaproteobacteria</taxon>
        <taxon>Rhodospirillales</taxon>
        <taxon>Rhodospirillaceae</taxon>
        <taxon>Pararhodospirillum</taxon>
    </lineage>
</organism>
<reference evidence="4 5" key="1">
    <citation type="submission" date="2012-02" db="EMBL/GenBank/DDBJ databases">
        <title>Shotgun genome sequence of Phaeospirillum photometricum DSM 122.</title>
        <authorList>
            <person name="Duquesne K."/>
            <person name="Sturgis J."/>
        </authorList>
    </citation>
    <scope>NUCLEOTIDE SEQUENCE [LARGE SCALE GENOMIC DNA]</scope>
    <source>
        <strain evidence="5">DSM122</strain>
    </source>
</reference>
<evidence type="ECO:0000313" key="4">
    <source>
        <dbReference type="EMBL" id="CCG07773.1"/>
    </source>
</evidence>
<dbReference type="InterPro" id="IPR016181">
    <property type="entry name" value="Acyl_CoA_acyltransferase"/>
</dbReference>
<dbReference type="KEGG" id="rpm:RSPPHO_01147"/>
<dbReference type="InterPro" id="IPR000182">
    <property type="entry name" value="GNAT_dom"/>
</dbReference>
<evidence type="ECO:0000256" key="1">
    <source>
        <dbReference type="ARBA" id="ARBA00022679"/>
    </source>
</evidence>
<dbReference type="PATRIC" id="fig|1150469.3.peg.1302"/>
<gene>
    <name evidence="4" type="ORF">RSPPHO_01147</name>
</gene>
<dbReference type="Gene3D" id="3.40.630.30">
    <property type="match status" value="1"/>
</dbReference>
<dbReference type="GO" id="GO:0016747">
    <property type="term" value="F:acyltransferase activity, transferring groups other than amino-acyl groups"/>
    <property type="evidence" value="ECO:0007669"/>
    <property type="project" value="InterPro"/>
</dbReference>